<dbReference type="AlphaFoldDB" id="A0AAD7W9R3"/>
<name>A0AAD7W9R3_9TELE</name>
<dbReference type="Proteomes" id="UP001221898">
    <property type="component" value="Unassembled WGS sequence"/>
</dbReference>
<dbReference type="EMBL" id="JAINUG010000191">
    <property type="protein sequence ID" value="KAJ8388665.1"/>
    <property type="molecule type" value="Genomic_DNA"/>
</dbReference>
<evidence type="ECO:0000313" key="2">
    <source>
        <dbReference type="Proteomes" id="UP001221898"/>
    </source>
</evidence>
<keyword evidence="2" id="KW-1185">Reference proteome</keyword>
<evidence type="ECO:0000313" key="1">
    <source>
        <dbReference type="EMBL" id="KAJ8388665.1"/>
    </source>
</evidence>
<gene>
    <name evidence="1" type="ORF">AAFF_G00130740</name>
</gene>
<comment type="caution">
    <text evidence="1">The sequence shown here is derived from an EMBL/GenBank/DDBJ whole genome shotgun (WGS) entry which is preliminary data.</text>
</comment>
<sequence>MGPDPRARPLTTAASQSGCYAMKMRERRVGAPAASTTTTSGRVAASCGSDRTAIWKEDSQLNALGAQEWPPAPGMWRGADRRGVEHMSVSIAPTVPMTAALSCNLTPHANGSNTATACWDAPRSSGGE</sequence>
<organism evidence="1 2">
    <name type="scientific">Aldrovandia affinis</name>
    <dbReference type="NCBI Taxonomy" id="143900"/>
    <lineage>
        <taxon>Eukaryota</taxon>
        <taxon>Metazoa</taxon>
        <taxon>Chordata</taxon>
        <taxon>Craniata</taxon>
        <taxon>Vertebrata</taxon>
        <taxon>Euteleostomi</taxon>
        <taxon>Actinopterygii</taxon>
        <taxon>Neopterygii</taxon>
        <taxon>Teleostei</taxon>
        <taxon>Notacanthiformes</taxon>
        <taxon>Halosauridae</taxon>
        <taxon>Aldrovandia</taxon>
    </lineage>
</organism>
<reference evidence="1" key="1">
    <citation type="journal article" date="2023" name="Science">
        <title>Genome structures resolve the early diversification of teleost fishes.</title>
        <authorList>
            <person name="Parey E."/>
            <person name="Louis A."/>
            <person name="Montfort J."/>
            <person name="Bouchez O."/>
            <person name="Roques C."/>
            <person name="Iampietro C."/>
            <person name="Lluch J."/>
            <person name="Castinel A."/>
            <person name="Donnadieu C."/>
            <person name="Desvignes T."/>
            <person name="Floi Bucao C."/>
            <person name="Jouanno E."/>
            <person name="Wen M."/>
            <person name="Mejri S."/>
            <person name="Dirks R."/>
            <person name="Jansen H."/>
            <person name="Henkel C."/>
            <person name="Chen W.J."/>
            <person name="Zahm M."/>
            <person name="Cabau C."/>
            <person name="Klopp C."/>
            <person name="Thompson A.W."/>
            <person name="Robinson-Rechavi M."/>
            <person name="Braasch I."/>
            <person name="Lecointre G."/>
            <person name="Bobe J."/>
            <person name="Postlethwait J.H."/>
            <person name="Berthelot C."/>
            <person name="Roest Crollius H."/>
            <person name="Guiguen Y."/>
        </authorList>
    </citation>
    <scope>NUCLEOTIDE SEQUENCE</scope>
    <source>
        <strain evidence="1">NC1722</strain>
    </source>
</reference>
<accession>A0AAD7W9R3</accession>
<protein>
    <submittedName>
        <fullName evidence="1">Uncharacterized protein</fullName>
    </submittedName>
</protein>
<proteinExistence type="predicted"/>